<name>A0A154IJF3_RHILE</name>
<dbReference type="NCBIfam" id="TIGR01375">
    <property type="entry name" value="soxG"/>
    <property type="match status" value="1"/>
</dbReference>
<dbReference type="InterPro" id="IPR007375">
    <property type="entry name" value="SoxG"/>
</dbReference>
<dbReference type="InterPro" id="IPR006280">
    <property type="entry name" value="SoxG_het"/>
</dbReference>
<dbReference type="Pfam" id="PF04268">
    <property type="entry name" value="SoxG"/>
    <property type="match status" value="1"/>
</dbReference>
<dbReference type="EMBL" id="LVYU01000084">
    <property type="protein sequence ID" value="KZB00745.1"/>
    <property type="molecule type" value="Genomic_DNA"/>
</dbReference>
<organism evidence="1">
    <name type="scientific">Rhizobium leguminosarum</name>
    <dbReference type="NCBI Taxonomy" id="384"/>
    <lineage>
        <taxon>Bacteria</taxon>
        <taxon>Pseudomonadati</taxon>
        <taxon>Pseudomonadota</taxon>
        <taxon>Alphaproteobacteria</taxon>
        <taxon>Hyphomicrobiales</taxon>
        <taxon>Rhizobiaceae</taxon>
        <taxon>Rhizobium/Agrobacterium group</taxon>
        <taxon>Rhizobium</taxon>
    </lineage>
</organism>
<comment type="caution">
    <text evidence="1">The sequence shown here is derived from an EMBL/GenBank/DDBJ whole genome shotgun (WGS) entry which is preliminary data.</text>
</comment>
<dbReference type="GO" id="GO:1901053">
    <property type="term" value="P:sarcosine catabolic process"/>
    <property type="evidence" value="ECO:0007669"/>
    <property type="project" value="InterPro"/>
</dbReference>
<dbReference type="GO" id="GO:0008115">
    <property type="term" value="F:sarcosine oxidase activity"/>
    <property type="evidence" value="ECO:0007669"/>
    <property type="project" value="InterPro"/>
</dbReference>
<proteinExistence type="predicted"/>
<dbReference type="InterPro" id="IPR027266">
    <property type="entry name" value="TrmE/GcvT-like"/>
</dbReference>
<dbReference type="RefSeq" id="WP_062941724.1">
    <property type="nucleotide sequence ID" value="NZ_CP171849.1"/>
</dbReference>
<reference evidence="1" key="1">
    <citation type="submission" date="2016-03" db="EMBL/GenBank/DDBJ databases">
        <title>Microsymbionts genomes from the relict species Vavilovia formosa.</title>
        <authorList>
            <person name="Chirak E."/>
            <person name="Kimeklis A."/>
            <person name="Kopat V."/>
            <person name="Andronov E."/>
        </authorList>
    </citation>
    <scope>NUCLEOTIDE SEQUENCE [LARGE SCALE GENOMIC DNA]</scope>
    <source>
        <strain evidence="1">Vaf12</strain>
    </source>
</reference>
<dbReference type="Gene3D" id="3.30.70.1520">
    <property type="entry name" value="Heterotetrameric sarcosine oxidase"/>
    <property type="match status" value="1"/>
</dbReference>
<sequence length="186" mass="20053">MSTQISSLIPGVLVETGAVRVAVLPERGRLSLRSRGDLTALNKALGLTLPDRIGRRVIAGETEVIRLGPDEWTILVPVGEVTGLVAACDAIYADHPHSLVDISGREITLQIEGPKAAELLALGCARDVEIILVGEGRRTVCDGTTVVLWRDSEDRFRMDIWNSFAPHLGHLFEIGSKELAAEIALS</sequence>
<gene>
    <name evidence="1" type="ORF">A4A59_15675</name>
</gene>
<dbReference type="Gene3D" id="3.30.1360.120">
    <property type="entry name" value="Probable tRNA modification gtpase trme, domain 1"/>
    <property type="match status" value="1"/>
</dbReference>
<evidence type="ECO:0000313" key="1">
    <source>
        <dbReference type="EMBL" id="KZB00745.1"/>
    </source>
</evidence>
<dbReference type="AlphaFoldDB" id="A0A154IJF3"/>
<protein>
    <submittedName>
        <fullName evidence="1">Sarcosine oxidase subunit gamma</fullName>
    </submittedName>
</protein>
<accession>A0A154IJF3</accession>
<dbReference type="SUPFAM" id="SSF103025">
    <property type="entry name" value="Folate-binding domain"/>
    <property type="match status" value="1"/>
</dbReference>